<dbReference type="EnsemblMetazoa" id="CLYHEMT021143.1">
    <property type="protein sequence ID" value="CLYHEMP021143.1"/>
    <property type="gene ID" value="CLYHEMG021143"/>
</dbReference>
<dbReference type="AlphaFoldDB" id="A0A7M5XCZ6"/>
<reference evidence="1" key="1">
    <citation type="submission" date="2021-01" db="UniProtKB">
        <authorList>
            <consortium name="EnsemblMetazoa"/>
        </authorList>
    </citation>
    <scope>IDENTIFICATION</scope>
</reference>
<evidence type="ECO:0000313" key="2">
    <source>
        <dbReference type="Proteomes" id="UP000594262"/>
    </source>
</evidence>
<dbReference type="Proteomes" id="UP000594262">
    <property type="component" value="Unplaced"/>
</dbReference>
<sequence length="159" mass="17921">MTYLNFMANWEHQSETDIQSVIDEQRLFKQLDDFESDKKVDDVFKTMIDLAKKVRDETIEADAIQIAADTAAVASFWSFGMGMAAFASLEATEIALKASISKKSKELNEKMTTADSDIAKKINKNVFDYISLYKNNNNIIKAQDPKGMGLREARDAIHV</sequence>
<keyword evidence="2" id="KW-1185">Reference proteome</keyword>
<name>A0A7M5XCZ6_9CNID</name>
<organism evidence="1 2">
    <name type="scientific">Clytia hemisphaerica</name>
    <dbReference type="NCBI Taxonomy" id="252671"/>
    <lineage>
        <taxon>Eukaryota</taxon>
        <taxon>Metazoa</taxon>
        <taxon>Cnidaria</taxon>
        <taxon>Hydrozoa</taxon>
        <taxon>Hydroidolina</taxon>
        <taxon>Leptothecata</taxon>
        <taxon>Obeliida</taxon>
        <taxon>Clytiidae</taxon>
        <taxon>Clytia</taxon>
    </lineage>
</organism>
<proteinExistence type="predicted"/>
<accession>A0A7M5XCZ6</accession>
<evidence type="ECO:0000313" key="1">
    <source>
        <dbReference type="EnsemblMetazoa" id="CLYHEMP021143.1"/>
    </source>
</evidence>
<dbReference type="OrthoDB" id="5229945at2759"/>
<protein>
    <submittedName>
        <fullName evidence="1">Uncharacterized protein</fullName>
    </submittedName>
</protein>